<comment type="caution">
    <text evidence="1">The sequence shown here is derived from an EMBL/GenBank/DDBJ whole genome shotgun (WGS) entry which is preliminary data.</text>
</comment>
<name>A0ABN7W0H7_GIGMA</name>
<dbReference type="EMBL" id="CAJVQB010026927">
    <property type="protein sequence ID" value="CAG8809539.1"/>
    <property type="molecule type" value="Genomic_DNA"/>
</dbReference>
<keyword evidence="2" id="KW-1185">Reference proteome</keyword>
<accession>A0ABN7W0H7</accession>
<feature type="non-terminal residue" evidence="1">
    <location>
        <position position="266"/>
    </location>
</feature>
<dbReference type="Proteomes" id="UP000789901">
    <property type="component" value="Unassembled WGS sequence"/>
</dbReference>
<evidence type="ECO:0000313" key="1">
    <source>
        <dbReference type="EMBL" id="CAG8809539.1"/>
    </source>
</evidence>
<gene>
    <name evidence="1" type="ORF">GMARGA_LOCUS24912</name>
</gene>
<reference evidence="1 2" key="1">
    <citation type="submission" date="2021-06" db="EMBL/GenBank/DDBJ databases">
        <authorList>
            <person name="Kallberg Y."/>
            <person name="Tangrot J."/>
            <person name="Rosling A."/>
        </authorList>
    </citation>
    <scope>NUCLEOTIDE SEQUENCE [LARGE SCALE GENOMIC DNA]</scope>
    <source>
        <strain evidence="1 2">120-4 pot B 10/14</strain>
    </source>
</reference>
<organism evidence="1 2">
    <name type="scientific">Gigaspora margarita</name>
    <dbReference type="NCBI Taxonomy" id="4874"/>
    <lineage>
        <taxon>Eukaryota</taxon>
        <taxon>Fungi</taxon>
        <taxon>Fungi incertae sedis</taxon>
        <taxon>Mucoromycota</taxon>
        <taxon>Glomeromycotina</taxon>
        <taxon>Glomeromycetes</taxon>
        <taxon>Diversisporales</taxon>
        <taxon>Gigasporaceae</taxon>
        <taxon>Gigaspora</taxon>
    </lineage>
</organism>
<protein>
    <submittedName>
        <fullName evidence="1">420_t:CDS:1</fullName>
    </submittedName>
</protein>
<evidence type="ECO:0000313" key="2">
    <source>
        <dbReference type="Proteomes" id="UP000789901"/>
    </source>
</evidence>
<sequence length="266" mass="30057">MTKQQNNKPNSAFIEDNNVNTSLTWDDKVELELNALKDTTNEINPENILDKVPQTEQMIEQELTWDPIKEKYQDTISLQDEVNNELRNTYKEYKQRRMSFISKKRNEKHEVAEQVPHYAPTPDIVMDDIEVNMSNTEVQTQTVMECPMEEGSQTNTGSSMVTNDTKMGKTELLEKDPISQGAHVTGAPNMEVNTVTQQDSPGVPSLPDYMQGNENLQDELDILSPTGNVAVQSIGHSDPHLLEHILEPTMADETGWLQTEGFIPVV</sequence>
<feature type="non-terminal residue" evidence="1">
    <location>
        <position position="1"/>
    </location>
</feature>
<proteinExistence type="predicted"/>